<dbReference type="InterPro" id="IPR016181">
    <property type="entry name" value="Acyl_CoA_acyltransferase"/>
</dbReference>
<evidence type="ECO:0000313" key="4">
    <source>
        <dbReference type="EMBL" id="CAB4541524.1"/>
    </source>
</evidence>
<dbReference type="SUPFAM" id="SSF55729">
    <property type="entry name" value="Acyl-CoA N-acyltransferases (Nat)"/>
    <property type="match status" value="1"/>
</dbReference>
<reference evidence="4" key="1">
    <citation type="submission" date="2020-05" db="EMBL/GenBank/DDBJ databases">
        <authorList>
            <person name="Chiriac C."/>
            <person name="Salcher M."/>
            <person name="Ghai R."/>
            <person name="Kavagutti S V."/>
        </authorList>
    </citation>
    <scope>NUCLEOTIDE SEQUENCE</scope>
</reference>
<accession>A0A6J6BS27</accession>
<evidence type="ECO:0000256" key="2">
    <source>
        <dbReference type="ARBA" id="ARBA00023315"/>
    </source>
</evidence>
<dbReference type="PANTHER" id="PTHR43072:SF23">
    <property type="entry name" value="UPF0039 PROTEIN C11D3.02C"/>
    <property type="match status" value="1"/>
</dbReference>
<dbReference type="Gene3D" id="3.40.630.30">
    <property type="match status" value="1"/>
</dbReference>
<dbReference type="AlphaFoldDB" id="A0A6J6BS27"/>
<sequence length="165" mass="18157">MSTLTIREANSDDSQAIQAIYNYEVENETSTMDLVPRTLQVQQEWIAARSGAFCAVVAVDSGGTVLGFGALSEYKDRSGYRTTVENSVYVRRDVARRGIGRQVLTHLIDVATVSGFHSVIARIESTSIASRELHTACGFKLVGVEQQVARKFGKWLDIAVMEIIL</sequence>
<protein>
    <submittedName>
        <fullName evidence="4">Unannotated protein</fullName>
    </submittedName>
</protein>
<organism evidence="4">
    <name type="scientific">freshwater metagenome</name>
    <dbReference type="NCBI Taxonomy" id="449393"/>
    <lineage>
        <taxon>unclassified sequences</taxon>
        <taxon>metagenomes</taxon>
        <taxon>ecological metagenomes</taxon>
    </lineage>
</organism>
<keyword evidence="2" id="KW-0012">Acyltransferase</keyword>
<dbReference type="CDD" id="cd04301">
    <property type="entry name" value="NAT_SF"/>
    <property type="match status" value="1"/>
</dbReference>
<dbReference type="Pfam" id="PF13420">
    <property type="entry name" value="Acetyltransf_4"/>
    <property type="match status" value="1"/>
</dbReference>
<name>A0A6J6BS27_9ZZZZ</name>
<gene>
    <name evidence="4" type="ORF">UFOPK1353_00955</name>
</gene>
<dbReference type="PANTHER" id="PTHR43072">
    <property type="entry name" value="N-ACETYLTRANSFERASE"/>
    <property type="match status" value="1"/>
</dbReference>
<feature type="domain" description="N-acetyltransferase" evidence="3">
    <location>
        <begin position="4"/>
        <end position="157"/>
    </location>
</feature>
<dbReference type="GO" id="GO:0016747">
    <property type="term" value="F:acyltransferase activity, transferring groups other than amino-acyl groups"/>
    <property type="evidence" value="ECO:0007669"/>
    <property type="project" value="InterPro"/>
</dbReference>
<evidence type="ECO:0000259" key="3">
    <source>
        <dbReference type="PROSITE" id="PS51186"/>
    </source>
</evidence>
<dbReference type="EMBL" id="CAEZSE010000171">
    <property type="protein sequence ID" value="CAB4541524.1"/>
    <property type="molecule type" value="Genomic_DNA"/>
</dbReference>
<dbReference type="InterPro" id="IPR000182">
    <property type="entry name" value="GNAT_dom"/>
</dbReference>
<dbReference type="PROSITE" id="PS51186">
    <property type="entry name" value="GNAT"/>
    <property type="match status" value="1"/>
</dbReference>
<evidence type="ECO:0000256" key="1">
    <source>
        <dbReference type="ARBA" id="ARBA00022679"/>
    </source>
</evidence>
<keyword evidence="1" id="KW-0808">Transferase</keyword>
<proteinExistence type="predicted"/>